<organism evidence="1 2">
    <name type="scientific">Listeria monocytogenes</name>
    <dbReference type="NCBI Taxonomy" id="1639"/>
    <lineage>
        <taxon>Bacteria</taxon>
        <taxon>Bacillati</taxon>
        <taxon>Bacillota</taxon>
        <taxon>Bacilli</taxon>
        <taxon>Bacillales</taxon>
        <taxon>Listeriaceae</taxon>
        <taxon>Listeria</taxon>
    </lineage>
</organism>
<dbReference type="Proteomes" id="UP000358545">
    <property type="component" value="Unassembled WGS sequence"/>
</dbReference>
<name>A0A3A7LAG6_LISMN</name>
<protein>
    <submittedName>
        <fullName evidence="1">DNA-binding protein</fullName>
    </submittedName>
</protein>
<dbReference type="InterPro" id="IPR041657">
    <property type="entry name" value="HTH_17"/>
</dbReference>
<dbReference type="AlphaFoldDB" id="A0A3A7LAG6"/>
<keyword evidence="1" id="KW-0238">DNA-binding</keyword>
<sequence length="97" mass="11585">MPSILNEEEIFNHVKETSIICFSRLVEELKDSLIQNFEDEELLSARELCQRILKCSKNTADKYYLNNASFPFIQQGNERRYPKKAVEKWIEENSRKR</sequence>
<evidence type="ECO:0000313" key="2">
    <source>
        <dbReference type="Proteomes" id="UP000358545"/>
    </source>
</evidence>
<dbReference type="RefSeq" id="WP_003731474.1">
    <property type="nucleotide sequence ID" value="NC_021826.1"/>
</dbReference>
<dbReference type="GO" id="GO:0003677">
    <property type="term" value="F:DNA binding"/>
    <property type="evidence" value="ECO:0007669"/>
    <property type="project" value="UniProtKB-KW"/>
</dbReference>
<accession>A0A3A7LAG6</accession>
<proteinExistence type="predicted"/>
<dbReference type="EMBL" id="AABAGT010000014">
    <property type="protein sequence ID" value="EAG0867612.1"/>
    <property type="molecule type" value="Genomic_DNA"/>
</dbReference>
<evidence type="ECO:0000313" key="1">
    <source>
        <dbReference type="EMBL" id="EAG0867612.1"/>
    </source>
</evidence>
<gene>
    <name evidence="1" type="ORF">A8L61_10030</name>
</gene>
<reference evidence="1 2" key="1">
    <citation type="submission" date="2018-06" db="EMBL/GenBank/DDBJ databases">
        <authorList>
            <consortium name="PulseNet: The National Subtyping Network for Foodborne Disease Surveillance"/>
            <person name="Tarr C.L."/>
            <person name="Trees E."/>
            <person name="Katz L.S."/>
            <person name="Carleton-Romer H.A."/>
            <person name="Stroika S."/>
            <person name="Kucerova Z."/>
            <person name="Roache K.F."/>
            <person name="Sabol A.L."/>
            <person name="Besser J."/>
            <person name="Gerner-Smidt P."/>
        </authorList>
    </citation>
    <scope>NUCLEOTIDE SEQUENCE [LARGE SCALE GENOMIC DNA]</scope>
    <source>
        <strain evidence="1 2">PNUSAL002180</strain>
    </source>
</reference>
<comment type="caution">
    <text evidence="1">The sequence shown here is derived from an EMBL/GenBank/DDBJ whole genome shotgun (WGS) entry which is preliminary data.</text>
</comment>
<dbReference type="Pfam" id="PF12728">
    <property type="entry name" value="HTH_17"/>
    <property type="match status" value="1"/>
</dbReference>